<evidence type="ECO:0000256" key="1">
    <source>
        <dbReference type="ARBA" id="ARBA00004430"/>
    </source>
</evidence>
<evidence type="ECO:0000256" key="4">
    <source>
        <dbReference type="PROSITE-ProRule" id="PRU00339"/>
    </source>
</evidence>
<comment type="subcellular location">
    <subcellularLocation>
        <location evidence="1">Cytoplasm</location>
        <location evidence="1">Cytoskeleton</location>
        <location evidence="1">Cilium axoneme</location>
    </subcellularLocation>
</comment>
<dbReference type="PANTHER" id="PTHR23040:SF2">
    <property type="entry name" value="OUTER DYNEIN ARM-DOCKING COMPLEX SUBUNIT 4"/>
    <property type="match status" value="1"/>
</dbReference>
<dbReference type="PROSITE" id="PS50005">
    <property type="entry name" value="TPR"/>
    <property type="match status" value="1"/>
</dbReference>
<feature type="compositionally biased region" description="Acidic residues" evidence="5">
    <location>
        <begin position="469"/>
        <end position="481"/>
    </location>
</feature>
<dbReference type="Proteomes" id="UP000694924">
    <property type="component" value="Unplaced"/>
</dbReference>
<evidence type="ECO:0000256" key="5">
    <source>
        <dbReference type="SAM" id="MobiDB-lite"/>
    </source>
</evidence>
<accession>A0ABM1J7A8</accession>
<feature type="repeat" description="TPR" evidence="4">
    <location>
        <begin position="74"/>
        <end position="107"/>
    </location>
</feature>
<sequence>MTSTLISTSSKTRSVTILTDDDIKDEFGNIEETKKAVERAINRARKNTQSTNNNNNNNNNNTTSNLIGKDRRFAQALHQEADQLYQKGDYETALVLYHRAANICPRDINHNAAVRRTATMINTWQNSSKRLRKFMSKTNPDSELTIALCPEAAAIKASNVLKQSPDFNTVNKVLNYFDEHENLWKGSSSINTSITKLRLTRSNVILNRMKMMAETNLKKLEIAFHSGNVTTTVKYAKELLTMSNGIEETKRYETEAYRYLALTHVMLGRHDIAVNYVAKMIYIAKMSEDSILMSQALVTLGKVHLSFDHLDAAAKAWEHLSKNLKELSPILRAWINHEIGRCHLETGQFMKAFDMGTRTMEIAEDILSNKWILHGKLLRAQALVKLGRFSEALEEFRICARISEEEGDTPMLSYIQNLIVDLTSLLRKITFSSKTQIGLNKYVDDQFQDDSIITNDTVISSLCSSSQNLEEEEEEEEEEMNEQMNGNSTSRTFRKEFENSTSAEVRLTNSSNSTTSLKSQVTNATYVIDKTTCMQHQAEMETITTTATTSDLHPQHSPQLVVTKSFSNHSA</sequence>
<feature type="region of interest" description="Disordered" evidence="5">
    <location>
        <begin position="548"/>
        <end position="571"/>
    </location>
</feature>
<proteinExistence type="predicted"/>
<organism evidence="6 7">
    <name type="scientific">Polistes dominula</name>
    <name type="common">European paper wasp</name>
    <name type="synonym">Vespa dominula</name>
    <dbReference type="NCBI Taxonomy" id="743375"/>
    <lineage>
        <taxon>Eukaryota</taxon>
        <taxon>Metazoa</taxon>
        <taxon>Ecdysozoa</taxon>
        <taxon>Arthropoda</taxon>
        <taxon>Hexapoda</taxon>
        <taxon>Insecta</taxon>
        <taxon>Pterygota</taxon>
        <taxon>Neoptera</taxon>
        <taxon>Endopterygota</taxon>
        <taxon>Hymenoptera</taxon>
        <taxon>Apocrita</taxon>
        <taxon>Aculeata</taxon>
        <taxon>Vespoidea</taxon>
        <taxon>Vespidae</taxon>
        <taxon>Polistinae</taxon>
        <taxon>Polistini</taxon>
        <taxon>Polistes</taxon>
    </lineage>
</organism>
<dbReference type="GeneID" id="107072712"/>
<evidence type="ECO:0000313" key="7">
    <source>
        <dbReference type="RefSeq" id="XP_015188346.1"/>
    </source>
</evidence>
<feature type="region of interest" description="Disordered" evidence="5">
    <location>
        <begin position="497"/>
        <end position="516"/>
    </location>
</feature>
<evidence type="ECO:0000313" key="6">
    <source>
        <dbReference type="Proteomes" id="UP000694924"/>
    </source>
</evidence>
<dbReference type="InterPro" id="IPR040111">
    <property type="entry name" value="ODAD4"/>
</dbReference>
<feature type="region of interest" description="Disordered" evidence="5">
    <location>
        <begin position="465"/>
        <end position="492"/>
    </location>
</feature>
<feature type="region of interest" description="Disordered" evidence="5">
    <location>
        <begin position="44"/>
        <end position="65"/>
    </location>
</feature>
<evidence type="ECO:0000256" key="3">
    <source>
        <dbReference type="ARBA" id="ARBA00034143"/>
    </source>
</evidence>
<gene>
    <name evidence="7" type="primary">LOC107072712</name>
</gene>
<evidence type="ECO:0000256" key="2">
    <source>
        <dbReference type="ARBA" id="ARBA00034139"/>
    </source>
</evidence>
<feature type="compositionally biased region" description="Polar residues" evidence="5">
    <location>
        <begin position="482"/>
        <end position="491"/>
    </location>
</feature>
<protein>
    <recommendedName>
        <fullName evidence="2">Outer dynein arm-docking complex subunit 4</fullName>
    </recommendedName>
    <alternativeName>
        <fullName evidence="3">Tetratricopeptide repeat protein 25</fullName>
    </alternativeName>
</protein>
<dbReference type="Gene3D" id="1.25.40.10">
    <property type="entry name" value="Tetratricopeptide repeat domain"/>
    <property type="match status" value="2"/>
</dbReference>
<name>A0ABM1J7A8_POLDO</name>
<dbReference type="PANTHER" id="PTHR23040">
    <property type="match status" value="1"/>
</dbReference>
<feature type="compositionally biased region" description="Low complexity" evidence="5">
    <location>
        <begin position="47"/>
        <end position="65"/>
    </location>
</feature>
<dbReference type="SUPFAM" id="SSF48452">
    <property type="entry name" value="TPR-like"/>
    <property type="match status" value="1"/>
</dbReference>
<keyword evidence="4" id="KW-0802">TPR repeat</keyword>
<reference evidence="7" key="1">
    <citation type="submission" date="2025-08" db="UniProtKB">
        <authorList>
            <consortium name="RefSeq"/>
        </authorList>
    </citation>
    <scope>IDENTIFICATION</scope>
    <source>
        <tissue evidence="7">Whole body</tissue>
    </source>
</reference>
<feature type="compositionally biased region" description="Polar residues" evidence="5">
    <location>
        <begin position="550"/>
        <end position="571"/>
    </location>
</feature>
<keyword evidence="6" id="KW-1185">Reference proteome</keyword>
<dbReference type="InterPro" id="IPR011990">
    <property type="entry name" value="TPR-like_helical_dom_sf"/>
</dbReference>
<dbReference type="SMART" id="SM00028">
    <property type="entry name" value="TPR"/>
    <property type="match status" value="4"/>
</dbReference>
<dbReference type="RefSeq" id="XP_015188346.1">
    <property type="nucleotide sequence ID" value="XM_015332860.1"/>
</dbReference>
<dbReference type="InterPro" id="IPR019734">
    <property type="entry name" value="TPR_rpt"/>
</dbReference>